<accession>A0A316U3N2</accession>
<evidence type="ECO:0000313" key="2">
    <source>
        <dbReference type="Proteomes" id="UP000245942"/>
    </source>
</evidence>
<protein>
    <submittedName>
        <fullName evidence="1">Uncharacterized protein</fullName>
    </submittedName>
</protein>
<keyword evidence="2" id="KW-1185">Reference proteome</keyword>
<organism evidence="1 2">
    <name type="scientific">Pseudomicrostroma glucosiphilum</name>
    <dbReference type="NCBI Taxonomy" id="1684307"/>
    <lineage>
        <taxon>Eukaryota</taxon>
        <taxon>Fungi</taxon>
        <taxon>Dikarya</taxon>
        <taxon>Basidiomycota</taxon>
        <taxon>Ustilaginomycotina</taxon>
        <taxon>Exobasidiomycetes</taxon>
        <taxon>Microstromatales</taxon>
        <taxon>Microstromatales incertae sedis</taxon>
        <taxon>Pseudomicrostroma</taxon>
    </lineage>
</organism>
<gene>
    <name evidence="1" type="ORF">BCV69DRAFT_35880</name>
</gene>
<dbReference type="EMBL" id="KZ819330">
    <property type="protein sequence ID" value="PWN19847.1"/>
    <property type="molecule type" value="Genomic_DNA"/>
</dbReference>
<dbReference type="Proteomes" id="UP000245942">
    <property type="component" value="Unassembled WGS sequence"/>
</dbReference>
<reference evidence="1 2" key="1">
    <citation type="journal article" date="2018" name="Mol. Biol. Evol.">
        <title>Broad Genomic Sampling Reveals a Smut Pathogenic Ancestry of the Fungal Clade Ustilaginomycotina.</title>
        <authorList>
            <person name="Kijpornyongpan T."/>
            <person name="Mondo S.J."/>
            <person name="Barry K."/>
            <person name="Sandor L."/>
            <person name="Lee J."/>
            <person name="Lipzen A."/>
            <person name="Pangilinan J."/>
            <person name="LaButti K."/>
            <person name="Hainaut M."/>
            <person name="Henrissat B."/>
            <person name="Grigoriev I.V."/>
            <person name="Spatafora J.W."/>
            <person name="Aime M.C."/>
        </authorList>
    </citation>
    <scope>NUCLEOTIDE SEQUENCE [LARGE SCALE GENOMIC DNA]</scope>
    <source>
        <strain evidence="1 2">MCA 4718</strain>
    </source>
</reference>
<sequence>MWRAISSARIVALESFPLLTIYSPDYQLPTHRPGFQLRSSYASTPLVCATEGSEVRRSWACRSTSKDCTDNYEAQLEQQYHISFQQQRCRRLPYQVRGRSTHQHCFSALHRAVSRHRACDRATKAQAYHCRAGCAGFQAAGRSRGLRGGQRDSGWRV</sequence>
<dbReference type="GeneID" id="37016953"/>
<dbReference type="AlphaFoldDB" id="A0A316U3N2"/>
<dbReference type="RefSeq" id="XP_025347007.1">
    <property type="nucleotide sequence ID" value="XM_025495219.1"/>
</dbReference>
<proteinExistence type="predicted"/>
<evidence type="ECO:0000313" key="1">
    <source>
        <dbReference type="EMBL" id="PWN19847.1"/>
    </source>
</evidence>
<name>A0A316U3N2_9BASI</name>